<organism evidence="2 3">
    <name type="scientific">Lawsonia intracellularis (strain PHE/MN1-00)</name>
    <dbReference type="NCBI Taxonomy" id="363253"/>
    <lineage>
        <taxon>Bacteria</taxon>
        <taxon>Pseudomonadati</taxon>
        <taxon>Thermodesulfobacteriota</taxon>
        <taxon>Desulfovibrionia</taxon>
        <taxon>Desulfovibrionales</taxon>
        <taxon>Desulfovibrionaceae</taxon>
        <taxon>Lawsonia</taxon>
    </lineage>
</organism>
<sequence>MIKVSIIIPVYNEWQLTKTCLISLAKYTNNVHVYVINNGSSDETNLACPTLGNILFGSNFHYISFDTNHNFGPACNTGAYAANTDYILFLNNDTEVSYGWLPPLVEALDSDPYLAGVGSLLIYPDSTVQHLGVTITPDGNYVNHLYNSIPATIPLVHKKRKFKIITAACLLLHRKNFIDIGGFFNGYKNGLEDVELCLRLTEQGKYMMCIPESVVIHKESKTPGRKNKEAYNTSLFFKRNNISFLGDMDYFLQQDGYTVDITPSLWPYPTIHKSKQYDLLKSLSTPFNPLQCFDLLKEEPFWKHGRHLLVNWLEKNNEVSMALTLMIEELNLCKSLNIDELKYIITLCNRLGIDSHLFQQKINSLLKFILNKSNFLGTLKRIQYILNKTGRYELLKKYNQAAIQAQIIRNKIKTTSII</sequence>
<dbReference type="AlphaFoldDB" id="Q1MS29"/>
<name>Q1MS29_LAWIP</name>
<dbReference type="KEGG" id="lip:LI0140"/>
<protein>
    <submittedName>
        <fullName evidence="2">Predicted glycosyltransferases</fullName>
    </submittedName>
</protein>
<dbReference type="OrthoDB" id="9783791at2"/>
<keyword evidence="3" id="KW-1185">Reference proteome</keyword>
<dbReference type="eggNOG" id="COG1216">
    <property type="taxonomic scope" value="Bacteria"/>
</dbReference>
<dbReference type="CAZy" id="GT2">
    <property type="family name" value="Glycosyltransferase Family 2"/>
</dbReference>
<dbReference type="Pfam" id="PF00535">
    <property type="entry name" value="Glycos_transf_2"/>
    <property type="match status" value="1"/>
</dbReference>
<dbReference type="PANTHER" id="PTHR43179">
    <property type="entry name" value="RHAMNOSYLTRANSFERASE WBBL"/>
    <property type="match status" value="1"/>
</dbReference>
<dbReference type="SMR" id="Q1MS29"/>
<dbReference type="SUPFAM" id="SSF53448">
    <property type="entry name" value="Nucleotide-diphospho-sugar transferases"/>
    <property type="match status" value="1"/>
</dbReference>
<dbReference type="HOGENOM" id="CLU_668560_0_0_7"/>
<accession>Q1MS29</accession>
<feature type="domain" description="Glycosyltransferase 2-like" evidence="1">
    <location>
        <begin position="5"/>
        <end position="177"/>
    </location>
</feature>
<dbReference type="PANTHER" id="PTHR43179:SF7">
    <property type="entry name" value="RHAMNOSYLTRANSFERASE WBBL"/>
    <property type="match status" value="1"/>
</dbReference>
<evidence type="ECO:0000259" key="1">
    <source>
        <dbReference type="Pfam" id="PF00535"/>
    </source>
</evidence>
<dbReference type="STRING" id="363253.LI0140"/>
<evidence type="ECO:0000313" key="2">
    <source>
        <dbReference type="EMBL" id="CAJ54196.1"/>
    </source>
</evidence>
<proteinExistence type="predicted"/>
<dbReference type="Gene3D" id="3.90.550.10">
    <property type="entry name" value="Spore Coat Polysaccharide Biosynthesis Protein SpsA, Chain A"/>
    <property type="match status" value="1"/>
</dbReference>
<dbReference type="InterPro" id="IPR001173">
    <property type="entry name" value="Glyco_trans_2-like"/>
</dbReference>
<reference evidence="2 3" key="1">
    <citation type="submission" date="2005-11" db="EMBL/GenBank/DDBJ databases">
        <title>The complete genome sequence of Lawsonia intracellularis: the causative agent of proliferative enteropathy.</title>
        <authorList>
            <person name="Kaur K."/>
            <person name="Zhang Q."/>
            <person name="Beckler D."/>
            <person name="Munir S."/>
            <person name="Li L."/>
            <person name="Kinsley K."/>
            <person name="Herron L."/>
            <person name="Peterson A."/>
            <person name="May B."/>
            <person name="Singh S."/>
            <person name="Gebhart C."/>
            <person name="Kapur V."/>
        </authorList>
    </citation>
    <scope>NUCLEOTIDE SEQUENCE [LARGE SCALE GENOMIC DNA]</scope>
    <source>
        <strain evidence="2 3">PHE/MN1-00</strain>
    </source>
</reference>
<dbReference type="CDD" id="cd04186">
    <property type="entry name" value="GT_2_like_c"/>
    <property type="match status" value="1"/>
</dbReference>
<dbReference type="EMBL" id="AM180252">
    <property type="protein sequence ID" value="CAJ54196.1"/>
    <property type="molecule type" value="Genomic_DNA"/>
</dbReference>
<evidence type="ECO:0000313" key="3">
    <source>
        <dbReference type="Proteomes" id="UP000002430"/>
    </source>
</evidence>
<dbReference type="RefSeq" id="WP_011526223.1">
    <property type="nucleotide sequence ID" value="NC_008011.1"/>
</dbReference>
<dbReference type="InterPro" id="IPR029044">
    <property type="entry name" value="Nucleotide-diphossugar_trans"/>
</dbReference>
<gene>
    <name evidence="2" type="ordered locus">LI0140</name>
</gene>
<dbReference type="Proteomes" id="UP000002430">
    <property type="component" value="Chromosome"/>
</dbReference>